<accession>A0ABS6JV01</accession>
<name>A0ABS6JV01_9BACI</name>
<protein>
    <submittedName>
        <fullName evidence="2">DUF3895 domain-containing protein</fullName>
    </submittedName>
</protein>
<comment type="caution">
    <text evidence="2">The sequence shown here is derived from an EMBL/GenBank/DDBJ whole genome shotgun (WGS) entry which is preliminary data.</text>
</comment>
<organism evidence="2 3">
    <name type="scientific">Evansella alkalicola</name>
    <dbReference type="NCBI Taxonomy" id="745819"/>
    <lineage>
        <taxon>Bacteria</taxon>
        <taxon>Bacillati</taxon>
        <taxon>Bacillota</taxon>
        <taxon>Bacilli</taxon>
        <taxon>Bacillales</taxon>
        <taxon>Bacillaceae</taxon>
        <taxon>Evansella</taxon>
    </lineage>
</organism>
<keyword evidence="3" id="KW-1185">Reference proteome</keyword>
<evidence type="ECO:0000313" key="2">
    <source>
        <dbReference type="EMBL" id="MBU9722408.1"/>
    </source>
</evidence>
<evidence type="ECO:0000313" key="3">
    <source>
        <dbReference type="Proteomes" id="UP000790580"/>
    </source>
</evidence>
<dbReference type="Proteomes" id="UP000790580">
    <property type="component" value="Unassembled WGS sequence"/>
</dbReference>
<feature type="region of interest" description="Disordered" evidence="1">
    <location>
        <begin position="188"/>
        <end position="236"/>
    </location>
</feature>
<feature type="compositionally biased region" description="Polar residues" evidence="1">
    <location>
        <begin position="208"/>
        <end position="229"/>
    </location>
</feature>
<dbReference type="RefSeq" id="WP_088073738.1">
    <property type="nucleotide sequence ID" value="NZ_JAHQCR010000052.1"/>
</dbReference>
<feature type="compositionally biased region" description="Basic and acidic residues" evidence="1">
    <location>
        <begin position="195"/>
        <end position="204"/>
    </location>
</feature>
<dbReference type="EMBL" id="JAHQCR010000052">
    <property type="protein sequence ID" value="MBU9722408.1"/>
    <property type="molecule type" value="Genomic_DNA"/>
</dbReference>
<proteinExistence type="predicted"/>
<sequence>MKVVLPKEDRDEIFAKLTPAQQEFIQNSVKRGKKTIFANEMAADKGIVLPPGIESNEMEYLLDEWVLVDYIDNGFQNPETPCECGRPLRYQYIVKHKSTNEVRRFGITHFEEHTEIPAELVRRIKNGFQTIEYEMDELLIKLNDGWNIKDELPYLPDDYEFPADMQQHLDANVPLLDRQVKRLKQKELSFVSGQGEREQRESDGNRGSAESNTSAGGENAGTDTFSNPFGQVGTGAEISSNTAEAVTINLFGEEEVPDPKNEKDLVPYALDQKYRSAALKYLEEGVTSARILSELLIKNEGAPGERYTSRKPKIYVGVCFYLDLLVSRGQAKHIGKLELDDRYYKLV</sequence>
<gene>
    <name evidence="2" type="ORF">KS407_13295</name>
</gene>
<evidence type="ECO:0000256" key="1">
    <source>
        <dbReference type="SAM" id="MobiDB-lite"/>
    </source>
</evidence>
<reference evidence="2 3" key="1">
    <citation type="submission" date="2021-06" db="EMBL/GenBank/DDBJ databases">
        <title>Bacillus sp. RD4P76, an endophyte from a halophyte.</title>
        <authorList>
            <person name="Sun J.-Q."/>
        </authorList>
    </citation>
    <scope>NUCLEOTIDE SEQUENCE [LARGE SCALE GENOMIC DNA]</scope>
    <source>
        <strain evidence="2 3">JCM 17098</strain>
    </source>
</reference>